<dbReference type="Proteomes" id="UP000478052">
    <property type="component" value="Unassembled WGS sequence"/>
</dbReference>
<comment type="caution">
    <text evidence="5">The sequence shown here is derived from an EMBL/GenBank/DDBJ whole genome shotgun (WGS) entry which is preliminary data.</text>
</comment>
<dbReference type="GO" id="GO:0051726">
    <property type="term" value="P:regulation of cell cycle"/>
    <property type="evidence" value="ECO:0007669"/>
    <property type="project" value="InterPro"/>
</dbReference>
<feature type="compositionally biased region" description="Basic and acidic residues" evidence="2">
    <location>
        <begin position="246"/>
        <end position="259"/>
    </location>
</feature>
<dbReference type="Gene3D" id="3.30.160.20">
    <property type="match status" value="1"/>
</dbReference>
<dbReference type="Pfam" id="PF00035">
    <property type="entry name" value="dsrm"/>
    <property type="match status" value="1"/>
</dbReference>
<dbReference type="PANTHER" id="PTHR46528">
    <property type="entry name" value="PROTEIN SON"/>
    <property type="match status" value="1"/>
</dbReference>
<dbReference type="AlphaFoldDB" id="A0A6G0YNX2"/>
<dbReference type="InterPro" id="IPR014720">
    <property type="entry name" value="dsRBD_dom"/>
</dbReference>
<feature type="region of interest" description="Disordered" evidence="2">
    <location>
        <begin position="196"/>
        <end position="344"/>
    </location>
</feature>
<accession>A0A6G0YNX2</accession>
<dbReference type="SUPFAM" id="SSF54768">
    <property type="entry name" value="dsRNA-binding domain-like"/>
    <property type="match status" value="1"/>
</dbReference>
<feature type="compositionally biased region" description="Polar residues" evidence="2">
    <location>
        <begin position="260"/>
        <end position="280"/>
    </location>
</feature>
<feature type="compositionally biased region" description="Polar residues" evidence="2">
    <location>
        <begin position="34"/>
        <end position="43"/>
    </location>
</feature>
<feature type="region of interest" description="Disordered" evidence="2">
    <location>
        <begin position="31"/>
        <end position="83"/>
    </location>
</feature>
<dbReference type="SMART" id="SM00358">
    <property type="entry name" value="DSRM"/>
    <property type="match status" value="1"/>
</dbReference>
<evidence type="ECO:0000256" key="1">
    <source>
        <dbReference type="PROSITE-ProRule" id="PRU00266"/>
    </source>
</evidence>
<feature type="compositionally biased region" description="Basic and acidic residues" evidence="2">
    <location>
        <begin position="308"/>
        <end position="344"/>
    </location>
</feature>
<dbReference type="SMART" id="SM00443">
    <property type="entry name" value="G_patch"/>
    <property type="match status" value="1"/>
</dbReference>
<feature type="compositionally biased region" description="Basic residues" evidence="2">
    <location>
        <begin position="46"/>
        <end position="76"/>
    </location>
</feature>
<dbReference type="PROSITE" id="PS50174">
    <property type="entry name" value="G_PATCH"/>
    <property type="match status" value="1"/>
</dbReference>
<dbReference type="GO" id="GO:0048024">
    <property type="term" value="P:regulation of mRNA splicing, via spliceosome"/>
    <property type="evidence" value="ECO:0007669"/>
    <property type="project" value="TreeGrafter"/>
</dbReference>
<dbReference type="OrthoDB" id="786951at2759"/>
<evidence type="ECO:0000259" key="4">
    <source>
        <dbReference type="PROSITE" id="PS50174"/>
    </source>
</evidence>
<feature type="domain" description="G-patch" evidence="4">
    <location>
        <begin position="597"/>
        <end position="643"/>
    </location>
</feature>
<name>A0A6G0YNX2_APHCR</name>
<sequence>MEINTLNMEKTSDTIIKELFNSLEQKIPCVPDTEVTSTYSVPESNKKHKRHNKSKKKHKKHKKKSKKSKKKKRHSRSSSPDDYIELKLKKDKLEEAKSGMSVSLDVIMETIVSTANEKSEEVKDIKYNENGIDHLDTTLIDKNKVQTPENDSYQTKNNTTGLNNGKIIIKDLKESRLYHELVNEVQEKERLKTEKYKISEHSNLSHDLDKKKKKDKHKSKKKKRSRSRNRSSTPKRLKKYSRSRSNSKDKYSRHDDSRSHQTNSRNQSDSNVKCKNNDINIKSKEKSNHHKRSITPDKYSKSIRRSRSRDSKKSKRSEDYNRTRKQSRSKETSRTRHRSPSCEKIDKKKLFKIARKNALSLVQQGVLPVGSVKKDILANVPTKTVDELTDFCRKLSKKDKDRDDDTSYSSDDDEFKQPFHHPFLVKERPNIVMNIRNATQLPIKSFQEKTIGQDVLRQQFPVSSGQTHSLALTEWVPIGPEESAKLNKVLRPDEGKKLSSKSHHIPQAPKVVPVENIVQPVSSPTNAIVPMDYQYVPPAVETPAFTPYAHGSYSLLSFETGQFTGHTGAKVLTPAELSAGFQTWVKKDQLKNSAPVNSGIGIHLLQKMGWKPGEGLGKNQSGSLEPLLLDVKMDKRGLVAEEELQGNRTKKFSKKATLPTLSLDGKHPVSLLNEFCAKRKWDVPKFNTLDESGPSHRKTFIMTVVVNGVQYCSSRCQTKKLAKMEAAKECLKEIGLLN</sequence>
<evidence type="ECO:0008006" key="7">
    <source>
        <dbReference type="Google" id="ProtNLM"/>
    </source>
</evidence>
<evidence type="ECO:0000313" key="5">
    <source>
        <dbReference type="EMBL" id="KAF0759193.1"/>
    </source>
</evidence>
<dbReference type="PROSITE" id="PS50137">
    <property type="entry name" value="DS_RBD"/>
    <property type="match status" value="1"/>
</dbReference>
<proteinExistence type="predicted"/>
<feature type="compositionally biased region" description="Basic and acidic residues" evidence="2">
    <location>
        <begin position="196"/>
        <end position="210"/>
    </location>
</feature>
<keyword evidence="6" id="KW-1185">Reference proteome</keyword>
<dbReference type="InterPro" id="IPR032922">
    <property type="entry name" value="SON"/>
</dbReference>
<protein>
    <recommendedName>
        <fullName evidence="7">Protein SON</fullName>
    </recommendedName>
</protein>
<keyword evidence="1" id="KW-0694">RNA-binding</keyword>
<dbReference type="PANTHER" id="PTHR46528:SF1">
    <property type="entry name" value="PROTEIN SON"/>
    <property type="match status" value="1"/>
</dbReference>
<gene>
    <name evidence="5" type="ORF">FWK35_00013009</name>
</gene>
<organism evidence="5 6">
    <name type="scientific">Aphis craccivora</name>
    <name type="common">Cowpea aphid</name>
    <dbReference type="NCBI Taxonomy" id="307492"/>
    <lineage>
        <taxon>Eukaryota</taxon>
        <taxon>Metazoa</taxon>
        <taxon>Ecdysozoa</taxon>
        <taxon>Arthropoda</taxon>
        <taxon>Hexapoda</taxon>
        <taxon>Insecta</taxon>
        <taxon>Pterygota</taxon>
        <taxon>Neoptera</taxon>
        <taxon>Paraneoptera</taxon>
        <taxon>Hemiptera</taxon>
        <taxon>Sternorrhyncha</taxon>
        <taxon>Aphidomorpha</taxon>
        <taxon>Aphidoidea</taxon>
        <taxon>Aphididae</taxon>
        <taxon>Aphidini</taxon>
        <taxon>Aphis</taxon>
        <taxon>Aphis</taxon>
    </lineage>
</organism>
<feature type="compositionally biased region" description="Basic residues" evidence="2">
    <location>
        <begin position="211"/>
        <end position="242"/>
    </location>
</feature>
<feature type="domain" description="DRBM" evidence="3">
    <location>
        <begin position="667"/>
        <end position="736"/>
    </location>
</feature>
<evidence type="ECO:0000259" key="3">
    <source>
        <dbReference type="PROSITE" id="PS50137"/>
    </source>
</evidence>
<dbReference type="Pfam" id="PF01585">
    <property type="entry name" value="G-patch"/>
    <property type="match status" value="1"/>
</dbReference>
<dbReference type="EMBL" id="VUJU01003074">
    <property type="protein sequence ID" value="KAF0759193.1"/>
    <property type="molecule type" value="Genomic_DNA"/>
</dbReference>
<evidence type="ECO:0000256" key="2">
    <source>
        <dbReference type="SAM" id="MobiDB-lite"/>
    </source>
</evidence>
<dbReference type="InterPro" id="IPR000467">
    <property type="entry name" value="G_patch_dom"/>
</dbReference>
<reference evidence="5 6" key="1">
    <citation type="submission" date="2019-08" db="EMBL/GenBank/DDBJ databases">
        <title>Whole genome of Aphis craccivora.</title>
        <authorList>
            <person name="Voronova N.V."/>
            <person name="Shulinski R.S."/>
            <person name="Bandarenka Y.V."/>
            <person name="Zhorov D.G."/>
            <person name="Warner D."/>
        </authorList>
    </citation>
    <scope>NUCLEOTIDE SEQUENCE [LARGE SCALE GENOMIC DNA]</scope>
    <source>
        <strain evidence="5">180601</strain>
        <tissue evidence="5">Whole Body</tissue>
    </source>
</reference>
<evidence type="ECO:0000313" key="6">
    <source>
        <dbReference type="Proteomes" id="UP000478052"/>
    </source>
</evidence>
<dbReference type="GO" id="GO:0003723">
    <property type="term" value="F:RNA binding"/>
    <property type="evidence" value="ECO:0007669"/>
    <property type="project" value="UniProtKB-UniRule"/>
</dbReference>